<dbReference type="SUPFAM" id="SSF56112">
    <property type="entry name" value="Protein kinase-like (PK-like)"/>
    <property type="match status" value="1"/>
</dbReference>
<gene>
    <name evidence="1" type="ORF">FXN61_18270</name>
</gene>
<evidence type="ECO:0000313" key="1">
    <source>
        <dbReference type="EMBL" id="NKE58653.1"/>
    </source>
</evidence>
<comment type="caution">
    <text evidence="1">The sequence shown here is derived from an EMBL/GenBank/DDBJ whole genome shotgun (WGS) entry which is preliminary data.</text>
</comment>
<keyword evidence="2" id="KW-1185">Reference proteome</keyword>
<name>A0ABX1FI67_9PSEU</name>
<organism evidence="1 2">
    <name type="scientific">Lentzea indica</name>
    <dbReference type="NCBI Taxonomy" id="2604800"/>
    <lineage>
        <taxon>Bacteria</taxon>
        <taxon>Bacillati</taxon>
        <taxon>Actinomycetota</taxon>
        <taxon>Actinomycetes</taxon>
        <taxon>Pseudonocardiales</taxon>
        <taxon>Pseudonocardiaceae</taxon>
        <taxon>Lentzea</taxon>
    </lineage>
</organism>
<evidence type="ECO:0000313" key="2">
    <source>
        <dbReference type="Proteomes" id="UP001515943"/>
    </source>
</evidence>
<dbReference type="Proteomes" id="UP001515943">
    <property type="component" value="Unassembled WGS sequence"/>
</dbReference>
<sequence>MKDWLEQRSDDELAALLTHGRALGPGAGGGPVLLDVEGVQVFAKRVPLTRRELDRPYSTENLFDLPVVCQYGIGSPGFNAWRELAANQLVAGTPGFPLLLHHRVLPGRAAITAEFLDIDAASARLGGSPQIRARFTELAAAEHSLVLFFEHVPLALREWLTPDLLPEVERQLMEIVAALRSLDLLHLDVHFGNIRSDGERVYLADFGLATSPRFDLDAAEHEFARRHAGHDAELVALHLVNHITKAIPDPSPAVAEMLERLGPTAAKWNDFYRRLMGQPVQ</sequence>
<protein>
    <submittedName>
        <fullName evidence="1">Serine/threonine protein phosphatase</fullName>
    </submittedName>
</protein>
<reference evidence="1 2" key="1">
    <citation type="submission" date="2019-08" db="EMBL/GenBank/DDBJ databases">
        <title>Lentzea from Indian Himalayas.</title>
        <authorList>
            <person name="Mandal S."/>
            <person name="Mallick Gupta A."/>
            <person name="Maiti P.K."/>
            <person name="Sarkar J."/>
            <person name="Mandal S."/>
        </authorList>
    </citation>
    <scope>NUCLEOTIDE SEQUENCE [LARGE SCALE GENOMIC DNA]</scope>
    <source>
        <strain evidence="1 2">PSKA42</strain>
    </source>
</reference>
<dbReference type="Gene3D" id="1.10.510.10">
    <property type="entry name" value="Transferase(Phosphotransferase) domain 1"/>
    <property type="match status" value="1"/>
</dbReference>
<dbReference type="InterPro" id="IPR011009">
    <property type="entry name" value="Kinase-like_dom_sf"/>
</dbReference>
<dbReference type="RefSeq" id="WP_167975313.1">
    <property type="nucleotide sequence ID" value="NZ_VSRL01000060.1"/>
</dbReference>
<dbReference type="EMBL" id="VSRL01000060">
    <property type="protein sequence ID" value="NKE58653.1"/>
    <property type="molecule type" value="Genomic_DNA"/>
</dbReference>
<accession>A0ABX1FI67</accession>
<proteinExistence type="predicted"/>